<sequence length="105" mass="12077">MKYSVNPNLNAVMNSIEIQLLSKGKDKQESLQIIKRYIKSFPKEPDYNLAQHGGMLVSPYDVRELNIKCGYSAVVQNKIPDGRVWNEYLLRVGRVAKKLLKKNKL</sequence>
<dbReference type="RefSeq" id="WP_121765053.1">
    <property type="nucleotide sequence ID" value="NZ_RAZM01000001.1"/>
</dbReference>
<dbReference type="Proteomes" id="UP000267159">
    <property type="component" value="Unassembled WGS sequence"/>
</dbReference>
<accession>A0A3L7ZA77</accession>
<name>A0A3L7ZA77_9BACE</name>
<evidence type="ECO:0000313" key="2">
    <source>
        <dbReference type="Proteomes" id="UP000267159"/>
    </source>
</evidence>
<organism evidence="1 2">
    <name type="scientific">Bacteroides acidifaciens</name>
    <dbReference type="NCBI Taxonomy" id="85831"/>
    <lineage>
        <taxon>Bacteria</taxon>
        <taxon>Pseudomonadati</taxon>
        <taxon>Bacteroidota</taxon>
        <taxon>Bacteroidia</taxon>
        <taxon>Bacteroidales</taxon>
        <taxon>Bacteroidaceae</taxon>
        <taxon>Bacteroides</taxon>
    </lineage>
</organism>
<reference evidence="1 2" key="1">
    <citation type="submission" date="2018-09" db="EMBL/GenBank/DDBJ databases">
        <title>Murine metabolic-syndrome-specific gut microbial biobank.</title>
        <authorList>
            <person name="Liu C."/>
        </authorList>
    </citation>
    <scope>NUCLEOTIDE SEQUENCE [LARGE SCALE GENOMIC DNA]</scope>
    <source>
        <strain evidence="1 2">0.1X-D8-26</strain>
    </source>
</reference>
<comment type="caution">
    <text evidence="1">The sequence shown here is derived from an EMBL/GenBank/DDBJ whole genome shotgun (WGS) entry which is preliminary data.</text>
</comment>
<evidence type="ECO:0000313" key="1">
    <source>
        <dbReference type="EMBL" id="RLT81891.1"/>
    </source>
</evidence>
<dbReference type="AlphaFoldDB" id="A0A3L7ZA77"/>
<protein>
    <submittedName>
        <fullName evidence="1">Uncharacterized protein</fullName>
    </submittedName>
</protein>
<dbReference type="EMBL" id="RAZM01000001">
    <property type="protein sequence ID" value="RLT81891.1"/>
    <property type="molecule type" value="Genomic_DNA"/>
</dbReference>
<gene>
    <name evidence="1" type="ORF">D7Y07_00545</name>
</gene>
<proteinExistence type="predicted"/>